<gene>
    <name evidence="8" type="primary">mcpA_1</name>
    <name evidence="8" type="ORF">CLMAG_18460</name>
</gene>
<dbReference type="PANTHER" id="PTHR32089:SF112">
    <property type="entry name" value="LYSOZYME-LIKE PROTEIN-RELATED"/>
    <property type="match status" value="1"/>
</dbReference>
<keyword evidence="5" id="KW-0812">Transmembrane</keyword>
<dbReference type="SMART" id="SM00304">
    <property type="entry name" value="HAMP"/>
    <property type="match status" value="1"/>
</dbReference>
<sequence>MGIIKNMKIKTKLISSFLCIILFIGVLAATGLKDLNDLSLSYYHMYNGNLIPINQIHNIKENLLNISVNMSELVNEKNNEKRTQLIDQIHKLTEKDNKLLEEYNNTSDGQDDWVAGEEEVYNTFISQLNEYREIKENVITLINEGKTEESLNLYPSTLNKLDLVLQSLDKIIQLNSDDAKTDNLKKHKTFKNDVTLTIVLILIILAISALISIILTKQISNSLLKMENFAQRLANGDFTTNIVIHRNDEFGQTISALNKAQENMKELIKQITNNSSNLNCLSEEVYASIEEMNAKMQTINAYIDEISNGAEEVSAISQQIYSSEDEISTGINELTAKASQGSENSLEFRKKAGKAQKKGQESMKITESLFTEKQEKILKAIETGKVVEEISTMADVIANIASRTNLLSLNAAIEAARAGEQGKGFVVVAEEVKKLAMQSSETVVHIHTTVAKVQEAFKNISTNSEDILKFINEHVYEQLKDFVNISKQYSSDSGYINDMSYTIASMTEQISAATNEVTSAIKNMASLSQSSAEYSNEIQSSIHDSTKAIEEITKITENQTELANKLHEMVQKFKV</sequence>
<comment type="similarity">
    <text evidence="2">Belongs to the methyl-accepting chemotaxis (MCP) protein family.</text>
</comment>
<evidence type="ECO:0000256" key="1">
    <source>
        <dbReference type="ARBA" id="ARBA00023224"/>
    </source>
</evidence>
<name>A0A162SYV2_9CLOT</name>
<evidence type="ECO:0000256" key="2">
    <source>
        <dbReference type="ARBA" id="ARBA00029447"/>
    </source>
</evidence>
<reference evidence="8 9" key="1">
    <citation type="submission" date="2016-04" db="EMBL/GenBank/DDBJ databases">
        <title>Genome sequence of Clostridium magnum DSM 2767.</title>
        <authorList>
            <person name="Poehlein A."/>
            <person name="Uhlig R."/>
            <person name="Fischer R."/>
            <person name="Bahl H."/>
            <person name="Daniel R."/>
        </authorList>
    </citation>
    <scope>NUCLEOTIDE SEQUENCE [LARGE SCALE GENOMIC DNA]</scope>
    <source>
        <strain evidence="8 9">DSM 2767</strain>
    </source>
</reference>
<dbReference type="GO" id="GO:0007165">
    <property type="term" value="P:signal transduction"/>
    <property type="evidence" value="ECO:0007669"/>
    <property type="project" value="UniProtKB-KW"/>
</dbReference>
<dbReference type="Gene3D" id="1.10.287.950">
    <property type="entry name" value="Methyl-accepting chemotaxis protein"/>
    <property type="match status" value="1"/>
</dbReference>
<dbReference type="InterPro" id="IPR004089">
    <property type="entry name" value="MCPsignal_dom"/>
</dbReference>
<organism evidence="8 9">
    <name type="scientific">Clostridium magnum DSM 2767</name>
    <dbReference type="NCBI Taxonomy" id="1121326"/>
    <lineage>
        <taxon>Bacteria</taxon>
        <taxon>Bacillati</taxon>
        <taxon>Bacillota</taxon>
        <taxon>Clostridia</taxon>
        <taxon>Eubacteriales</taxon>
        <taxon>Clostridiaceae</taxon>
        <taxon>Clostridium</taxon>
    </lineage>
</organism>
<dbReference type="CDD" id="cd06225">
    <property type="entry name" value="HAMP"/>
    <property type="match status" value="1"/>
</dbReference>
<feature type="domain" description="Methyl-accepting transducer" evidence="6">
    <location>
        <begin position="288"/>
        <end position="525"/>
    </location>
</feature>
<dbReference type="SUPFAM" id="SSF58104">
    <property type="entry name" value="Methyl-accepting chemotaxis protein (MCP) signaling domain"/>
    <property type="match status" value="1"/>
</dbReference>
<keyword evidence="5" id="KW-1133">Transmembrane helix</keyword>
<keyword evidence="1 3" id="KW-0807">Transducer</keyword>
<protein>
    <submittedName>
        <fullName evidence="8">Methyl-accepting chemotaxis protein McpA</fullName>
    </submittedName>
</protein>
<evidence type="ECO:0000313" key="8">
    <source>
        <dbReference type="EMBL" id="KZL92040.1"/>
    </source>
</evidence>
<dbReference type="Proteomes" id="UP000076603">
    <property type="component" value="Unassembled WGS sequence"/>
</dbReference>
<dbReference type="InterPro" id="IPR024478">
    <property type="entry name" value="HlyB_4HB_MCP"/>
</dbReference>
<evidence type="ECO:0000313" key="9">
    <source>
        <dbReference type="Proteomes" id="UP000076603"/>
    </source>
</evidence>
<proteinExistence type="inferred from homology"/>
<keyword evidence="9" id="KW-1185">Reference proteome</keyword>
<comment type="caution">
    <text evidence="8">The sequence shown here is derived from an EMBL/GenBank/DDBJ whole genome shotgun (WGS) entry which is preliminary data.</text>
</comment>
<keyword evidence="5" id="KW-0472">Membrane</keyword>
<evidence type="ECO:0000259" key="6">
    <source>
        <dbReference type="PROSITE" id="PS50111"/>
    </source>
</evidence>
<dbReference type="PROSITE" id="PS50885">
    <property type="entry name" value="HAMP"/>
    <property type="match status" value="1"/>
</dbReference>
<feature type="domain" description="HAMP" evidence="7">
    <location>
        <begin position="217"/>
        <end position="269"/>
    </location>
</feature>
<dbReference type="OrthoDB" id="1887545at2"/>
<dbReference type="STRING" id="1121326.CLMAG_18460"/>
<dbReference type="GO" id="GO:0016020">
    <property type="term" value="C:membrane"/>
    <property type="evidence" value="ECO:0007669"/>
    <property type="project" value="InterPro"/>
</dbReference>
<evidence type="ECO:0000256" key="4">
    <source>
        <dbReference type="SAM" id="Coils"/>
    </source>
</evidence>
<dbReference type="PATRIC" id="fig|1121326.3.peg.1832"/>
<dbReference type="InterPro" id="IPR003660">
    <property type="entry name" value="HAMP_dom"/>
</dbReference>
<dbReference type="Pfam" id="PF12729">
    <property type="entry name" value="4HB_MCP_1"/>
    <property type="match status" value="1"/>
</dbReference>
<dbReference type="PANTHER" id="PTHR32089">
    <property type="entry name" value="METHYL-ACCEPTING CHEMOTAXIS PROTEIN MCPB"/>
    <property type="match status" value="1"/>
</dbReference>
<dbReference type="Pfam" id="PF00015">
    <property type="entry name" value="MCPsignal"/>
    <property type="match status" value="1"/>
</dbReference>
<dbReference type="RefSeq" id="WP_066621202.1">
    <property type="nucleotide sequence ID" value="NZ_FQXL01000004.1"/>
</dbReference>
<dbReference type="Pfam" id="PF00672">
    <property type="entry name" value="HAMP"/>
    <property type="match status" value="1"/>
</dbReference>
<evidence type="ECO:0000256" key="5">
    <source>
        <dbReference type="SAM" id="Phobius"/>
    </source>
</evidence>
<keyword evidence="4" id="KW-0175">Coiled coil</keyword>
<dbReference type="PROSITE" id="PS50111">
    <property type="entry name" value="CHEMOTAXIS_TRANSDUC_2"/>
    <property type="match status" value="1"/>
</dbReference>
<feature type="transmembrane region" description="Helical" evidence="5">
    <location>
        <begin position="194"/>
        <end position="216"/>
    </location>
</feature>
<dbReference type="SMART" id="SM00283">
    <property type="entry name" value="MA"/>
    <property type="match status" value="1"/>
</dbReference>
<evidence type="ECO:0000256" key="3">
    <source>
        <dbReference type="PROSITE-ProRule" id="PRU00284"/>
    </source>
</evidence>
<evidence type="ECO:0000259" key="7">
    <source>
        <dbReference type="PROSITE" id="PS50885"/>
    </source>
</evidence>
<accession>A0A162SYV2</accession>
<dbReference type="AlphaFoldDB" id="A0A162SYV2"/>
<feature type="coiled-coil region" evidence="4">
    <location>
        <begin position="254"/>
        <end position="284"/>
    </location>
</feature>
<dbReference type="EMBL" id="LWAE01000002">
    <property type="protein sequence ID" value="KZL92040.1"/>
    <property type="molecule type" value="Genomic_DNA"/>
</dbReference>